<name>A0ACA9NMA9_9GLOM</name>
<dbReference type="Proteomes" id="UP000789702">
    <property type="component" value="Unassembled WGS sequence"/>
</dbReference>
<keyword evidence="2" id="KW-1185">Reference proteome</keyword>
<evidence type="ECO:0000313" key="2">
    <source>
        <dbReference type="Proteomes" id="UP000789702"/>
    </source>
</evidence>
<proteinExistence type="predicted"/>
<comment type="caution">
    <text evidence="1">The sequence shown here is derived from an EMBL/GenBank/DDBJ whole genome shotgun (WGS) entry which is preliminary data.</text>
</comment>
<gene>
    <name evidence="1" type="ORF">DHETER_LOCUS9714</name>
</gene>
<dbReference type="EMBL" id="CAJVPU010017547">
    <property type="protein sequence ID" value="CAG8660168.1"/>
    <property type="molecule type" value="Genomic_DNA"/>
</dbReference>
<reference evidence="1" key="1">
    <citation type="submission" date="2021-06" db="EMBL/GenBank/DDBJ databases">
        <authorList>
            <person name="Kallberg Y."/>
            <person name="Tangrot J."/>
            <person name="Rosling A."/>
        </authorList>
    </citation>
    <scope>NUCLEOTIDE SEQUENCE</scope>
    <source>
        <strain evidence="1">IL203A</strain>
    </source>
</reference>
<evidence type="ECO:0000313" key="1">
    <source>
        <dbReference type="EMBL" id="CAG8660168.1"/>
    </source>
</evidence>
<organism evidence="1 2">
    <name type="scientific">Dentiscutata heterogama</name>
    <dbReference type="NCBI Taxonomy" id="1316150"/>
    <lineage>
        <taxon>Eukaryota</taxon>
        <taxon>Fungi</taxon>
        <taxon>Fungi incertae sedis</taxon>
        <taxon>Mucoromycota</taxon>
        <taxon>Glomeromycotina</taxon>
        <taxon>Glomeromycetes</taxon>
        <taxon>Diversisporales</taxon>
        <taxon>Gigasporaceae</taxon>
        <taxon>Dentiscutata</taxon>
    </lineage>
</organism>
<accession>A0ACA9NMA9</accession>
<sequence>MALPADCVGEIICHLQGDVASLYSCVFVSRLWCDNATRMLWRHPFRVTKDLPKEKRAALIETYLCCLSNEDKACLAASEVYVPLPTRQPAFNYPEYLRHLSIESLYTCVSMWVQCTMKRNGNKVTTQISCLLRNLFMSQSPILDALSLDMNPDIWKDHLSFLQNGADTWLSRLRELRLFAPLPNWSIFTYLTRNTTRLRKLDIYLINYPSIPADAHSIAMFIQVQQSLEHFILVNNAHLIPNSSVAQPFHNLLLGLSGAQPSSTSTESRCLPIFLSALASRQDALSHAEFSGISFEGDASLNALSICFQNLESLEINSCVFPTNARSWVPTDLPGLRKLSFSPSSDCNYDVFLRLIKGAKEKLREVYIGNVVSPSPSYKSVIDTIIINCPNITTFAAPWSTDDMSQLLNLLHRCVKLQSLTLFNAEQWNAGSDNNDTDKNDVSSFLPKLGISLPNTLRHLDIELPWWFTAGALESFLKNSKAPLETLKFRNSPWISDDHKYLVKIAFYLNDTLKDKNVVQGAYLKAAQSSQGISTLLEAEKEAAKIARTEAIKEIEALKARKNAEFQAFEAEHAGSSDQSVALVEAETESKLVSIKEAFENKKSVVMEKLFAAVTNVQPKIHKNLRAA</sequence>
<protein>
    <submittedName>
        <fullName evidence="1">6140_t:CDS:1</fullName>
    </submittedName>
</protein>